<feature type="compositionally biased region" description="Acidic residues" evidence="4">
    <location>
        <begin position="82"/>
        <end position="106"/>
    </location>
</feature>
<name>A0A821UMP6_9NEOP</name>
<evidence type="ECO:0000313" key="7">
    <source>
        <dbReference type="EMBL" id="CAF4891982.1"/>
    </source>
</evidence>
<dbReference type="CDD" id="cd16454">
    <property type="entry name" value="RING-H2_PA-TM-RING"/>
    <property type="match status" value="1"/>
</dbReference>
<evidence type="ECO:0000256" key="4">
    <source>
        <dbReference type="SAM" id="MobiDB-lite"/>
    </source>
</evidence>
<dbReference type="InterPro" id="IPR051826">
    <property type="entry name" value="E3_ubiquitin-ligase_domain"/>
</dbReference>
<dbReference type="GO" id="GO:0061630">
    <property type="term" value="F:ubiquitin protein ligase activity"/>
    <property type="evidence" value="ECO:0007669"/>
    <property type="project" value="TreeGrafter"/>
</dbReference>
<dbReference type="InterPro" id="IPR001841">
    <property type="entry name" value="Znf_RING"/>
</dbReference>
<dbReference type="AlphaFoldDB" id="A0A821UMP6"/>
<evidence type="ECO:0000259" key="6">
    <source>
        <dbReference type="PROSITE" id="PS50089"/>
    </source>
</evidence>
<feature type="domain" description="RING-type" evidence="6">
    <location>
        <begin position="252"/>
        <end position="293"/>
    </location>
</feature>
<evidence type="ECO:0000256" key="1">
    <source>
        <dbReference type="ARBA" id="ARBA00022771"/>
    </source>
</evidence>
<keyword evidence="5" id="KW-0472">Membrane</keyword>
<comment type="caution">
    <text evidence="7">The sequence shown here is derived from an EMBL/GenBank/DDBJ whole genome shotgun (WGS) entry which is preliminary data.</text>
</comment>
<dbReference type="SUPFAM" id="SSF57850">
    <property type="entry name" value="RING/U-box"/>
    <property type="match status" value="1"/>
</dbReference>
<evidence type="ECO:0000256" key="3">
    <source>
        <dbReference type="PROSITE-ProRule" id="PRU00175"/>
    </source>
</evidence>
<evidence type="ECO:0000256" key="2">
    <source>
        <dbReference type="ARBA" id="ARBA00022833"/>
    </source>
</evidence>
<evidence type="ECO:0000256" key="5">
    <source>
        <dbReference type="SAM" id="Phobius"/>
    </source>
</evidence>
<dbReference type="GO" id="GO:0008270">
    <property type="term" value="F:zinc ion binding"/>
    <property type="evidence" value="ECO:0007669"/>
    <property type="project" value="UniProtKB-KW"/>
</dbReference>
<feature type="compositionally biased region" description="Acidic residues" evidence="4">
    <location>
        <begin position="115"/>
        <end position="134"/>
    </location>
</feature>
<feature type="transmembrane region" description="Helical" evidence="5">
    <location>
        <begin position="20"/>
        <end position="39"/>
    </location>
</feature>
<dbReference type="Gene3D" id="3.30.40.10">
    <property type="entry name" value="Zinc/RING finger domain, C3HC4 (zinc finger)"/>
    <property type="match status" value="1"/>
</dbReference>
<evidence type="ECO:0000313" key="8">
    <source>
        <dbReference type="Proteomes" id="UP000663880"/>
    </source>
</evidence>
<feature type="compositionally biased region" description="Acidic residues" evidence="4">
    <location>
        <begin position="170"/>
        <end position="179"/>
    </location>
</feature>
<protein>
    <recommendedName>
        <fullName evidence="6">RING-type domain-containing protein</fullName>
    </recommendedName>
</protein>
<dbReference type="GO" id="GO:0006511">
    <property type="term" value="P:ubiquitin-dependent protein catabolic process"/>
    <property type="evidence" value="ECO:0007669"/>
    <property type="project" value="TreeGrafter"/>
</dbReference>
<keyword evidence="1 3" id="KW-0479">Metal-binding</keyword>
<gene>
    <name evidence="7" type="ORF">PMACD_LOCUS10553</name>
</gene>
<feature type="region of interest" description="Disordered" evidence="4">
    <location>
        <begin position="77"/>
        <end position="185"/>
    </location>
</feature>
<dbReference type="PROSITE" id="PS50089">
    <property type="entry name" value="ZF_RING_2"/>
    <property type="match status" value="1"/>
</dbReference>
<dbReference type="PANTHER" id="PTHR22765">
    <property type="entry name" value="RING FINGER AND PROTEASE ASSOCIATED DOMAIN-CONTAINING"/>
    <property type="match status" value="1"/>
</dbReference>
<dbReference type="EMBL" id="CAJOBZ010000031">
    <property type="protein sequence ID" value="CAF4891982.1"/>
    <property type="molecule type" value="Genomic_DNA"/>
</dbReference>
<keyword evidence="8" id="KW-1185">Reference proteome</keyword>
<keyword evidence="2" id="KW-0862">Zinc</keyword>
<organism evidence="7 8">
    <name type="scientific">Pieris macdunnoughi</name>
    <dbReference type="NCBI Taxonomy" id="345717"/>
    <lineage>
        <taxon>Eukaryota</taxon>
        <taxon>Metazoa</taxon>
        <taxon>Ecdysozoa</taxon>
        <taxon>Arthropoda</taxon>
        <taxon>Hexapoda</taxon>
        <taxon>Insecta</taxon>
        <taxon>Pterygota</taxon>
        <taxon>Neoptera</taxon>
        <taxon>Endopterygota</taxon>
        <taxon>Lepidoptera</taxon>
        <taxon>Glossata</taxon>
        <taxon>Ditrysia</taxon>
        <taxon>Papilionoidea</taxon>
        <taxon>Pieridae</taxon>
        <taxon>Pierinae</taxon>
        <taxon>Pieris</taxon>
    </lineage>
</organism>
<reference evidence="7" key="1">
    <citation type="submission" date="2021-02" db="EMBL/GenBank/DDBJ databases">
        <authorList>
            <person name="Steward A R."/>
        </authorList>
    </citation>
    <scope>NUCLEOTIDE SEQUENCE</scope>
</reference>
<dbReference type="InterPro" id="IPR013083">
    <property type="entry name" value="Znf_RING/FYVE/PHD"/>
</dbReference>
<dbReference type="Proteomes" id="UP000663880">
    <property type="component" value="Unassembled WGS sequence"/>
</dbReference>
<keyword evidence="1 3" id="KW-0863">Zinc-finger</keyword>
<keyword evidence="5" id="KW-1133">Transmembrane helix</keyword>
<sequence>MSVREEDSPKTSSSGRGLGFAAAAIGVGVGVGAALYYFFGQKEPEAGSSAQWEGQQFTMEYTDDCNTSNDYITTTDTSICETDPEESLILSESEESVEYENMEYDSESSTHELETTDDESGSNENESIDEESDNAEMSVQSSDLEYDDQEERWSNQNADSDTHNSSDSELVYEESENDSDFEHIQQDDFVDVPSEDSFRYYSPFPQMLAIMGWQYPSVNSRSVGPLNNSRSSLSSAQKREAFRERSWTLEQCSICFDVILKEQEVMALACTHRFHTKCILPWLEKQQTCPNCRKNI</sequence>
<dbReference type="SMART" id="SM00184">
    <property type="entry name" value="RING"/>
    <property type="match status" value="1"/>
</dbReference>
<keyword evidence="5" id="KW-0812">Transmembrane</keyword>
<proteinExistence type="predicted"/>
<dbReference type="PANTHER" id="PTHR22765:SF434">
    <property type="entry name" value="GB|AAD18119.1-RELATED"/>
    <property type="match status" value="1"/>
</dbReference>
<accession>A0A821UMP6</accession>
<dbReference type="OrthoDB" id="8062037at2759"/>
<dbReference type="Pfam" id="PF13639">
    <property type="entry name" value="zf-RING_2"/>
    <property type="match status" value="1"/>
</dbReference>